<proteinExistence type="inferred from homology"/>
<dbReference type="RefSeq" id="XP_038779498.1">
    <property type="nucleotide sequence ID" value="XM_038923570.1"/>
</dbReference>
<gene>
    <name evidence="5" type="primary">PST2_1</name>
    <name evidence="5" type="ORF">FOA43_003319</name>
</gene>
<keyword evidence="6" id="KW-1185">Reference proteome</keyword>
<sequence length="201" mass="21888">MPAQKKVAIIIYTLYNHIGRMAESVKSGVDAQGFESKIFQVPETLPKEVLKAMHAPEKPPYEIATRDTLSGYDAFLFGIPTRFGNMPAQFKTFWDTTGGLWVNGGLYHKPFGVFVSTGTGGGNESTVMNNLSSFIHHGMVFVPLGYAKVFPELTNLNEVHGGSPWGSGTFAGADGSRNPTELELKIAKLHGTEFGKYLKGE</sequence>
<comment type="function">
    <text evidence="3">Flavodoxin-like protein (FLP) that plays a role in cell wall integrity, oxidative stress protection and virulence. FLPs act as NAD(P)H quinone oxidoreductases. Reduces ubiquinone (coenzyme Q), enabling it to serve as an antioxidant in the membrane.</text>
</comment>
<comment type="similarity">
    <text evidence="2">Belongs to the WrbA family.</text>
</comment>
<dbReference type="GeneID" id="62196719"/>
<dbReference type="Gene3D" id="3.40.50.360">
    <property type="match status" value="1"/>
</dbReference>
<evidence type="ECO:0000256" key="2">
    <source>
        <dbReference type="ARBA" id="ARBA00006961"/>
    </source>
</evidence>
<dbReference type="NCBIfam" id="TIGR01755">
    <property type="entry name" value="flav_wrbA"/>
    <property type="match status" value="1"/>
</dbReference>
<dbReference type="PROSITE" id="PS50902">
    <property type="entry name" value="FLAVODOXIN_LIKE"/>
    <property type="match status" value="1"/>
</dbReference>
<evidence type="ECO:0000313" key="5">
    <source>
        <dbReference type="EMBL" id="QPG75933.1"/>
    </source>
</evidence>
<dbReference type="GO" id="GO:0005886">
    <property type="term" value="C:plasma membrane"/>
    <property type="evidence" value="ECO:0007669"/>
    <property type="project" value="UniProtKB-SubCell"/>
</dbReference>
<dbReference type="AlphaFoldDB" id="A0A875S4U1"/>
<dbReference type="GO" id="GO:0010181">
    <property type="term" value="F:FMN binding"/>
    <property type="evidence" value="ECO:0007669"/>
    <property type="project" value="InterPro"/>
</dbReference>
<evidence type="ECO:0000259" key="4">
    <source>
        <dbReference type="PROSITE" id="PS50902"/>
    </source>
</evidence>
<dbReference type="GO" id="GO:0034599">
    <property type="term" value="P:cellular response to oxidative stress"/>
    <property type="evidence" value="ECO:0007669"/>
    <property type="project" value="UniProtKB-ARBA"/>
</dbReference>
<dbReference type="PANTHER" id="PTHR30546:SF23">
    <property type="entry name" value="FLAVOPROTEIN-LIKE PROTEIN YCP4-RELATED"/>
    <property type="match status" value="1"/>
</dbReference>
<dbReference type="OrthoDB" id="504689at2759"/>
<evidence type="ECO:0000256" key="3">
    <source>
        <dbReference type="ARBA" id="ARBA00053955"/>
    </source>
</evidence>
<feature type="domain" description="Flavodoxin-like" evidence="4">
    <location>
        <begin position="7"/>
        <end position="194"/>
    </location>
</feature>
<evidence type="ECO:0000256" key="1">
    <source>
        <dbReference type="ARBA" id="ARBA00004202"/>
    </source>
</evidence>
<dbReference type="EMBL" id="CP064815">
    <property type="protein sequence ID" value="QPG75933.1"/>
    <property type="molecule type" value="Genomic_DNA"/>
</dbReference>
<dbReference type="SUPFAM" id="SSF52218">
    <property type="entry name" value="Flavoproteins"/>
    <property type="match status" value="1"/>
</dbReference>
<dbReference type="GO" id="GO:0003955">
    <property type="term" value="F:NAD(P)H dehydrogenase (quinone) activity"/>
    <property type="evidence" value="ECO:0007669"/>
    <property type="project" value="InterPro"/>
</dbReference>
<protein>
    <submittedName>
        <fullName evidence="5">Flavodoxin-like fold protein</fullName>
    </submittedName>
</protein>
<reference evidence="5" key="1">
    <citation type="submission" date="2020-10" db="EMBL/GenBank/DDBJ databases">
        <authorList>
            <person name="Roach M.J.R."/>
        </authorList>
    </citation>
    <scope>NUCLEOTIDE SEQUENCE</scope>
    <source>
        <strain evidence="5">CBS 1945</strain>
    </source>
</reference>
<organism evidence="5 6">
    <name type="scientific">Eeniella nana</name>
    <name type="common">Yeast</name>
    <name type="synonym">Brettanomyces nanus</name>
    <dbReference type="NCBI Taxonomy" id="13502"/>
    <lineage>
        <taxon>Eukaryota</taxon>
        <taxon>Fungi</taxon>
        <taxon>Dikarya</taxon>
        <taxon>Ascomycota</taxon>
        <taxon>Saccharomycotina</taxon>
        <taxon>Pichiomycetes</taxon>
        <taxon>Pichiales</taxon>
        <taxon>Pichiaceae</taxon>
        <taxon>Brettanomyces</taxon>
    </lineage>
</organism>
<dbReference type="FunFam" id="3.40.50.360:FF:000001">
    <property type="entry name" value="NAD(P)H dehydrogenase (Quinone) FQR1-like"/>
    <property type="match status" value="1"/>
</dbReference>
<dbReference type="InterPro" id="IPR005025">
    <property type="entry name" value="FMN_Rdtase-like_dom"/>
</dbReference>
<evidence type="ECO:0000313" key="6">
    <source>
        <dbReference type="Proteomes" id="UP000662931"/>
    </source>
</evidence>
<dbReference type="KEGG" id="bnn:FOA43_003319"/>
<dbReference type="InterPro" id="IPR008254">
    <property type="entry name" value="Flavodoxin/NO_synth"/>
</dbReference>
<dbReference type="Pfam" id="PF03358">
    <property type="entry name" value="FMN_red"/>
    <property type="match status" value="1"/>
</dbReference>
<accession>A0A875S4U1</accession>
<dbReference type="InterPro" id="IPR010089">
    <property type="entry name" value="Flavoprotein_WrbA-like"/>
</dbReference>
<dbReference type="InterPro" id="IPR029039">
    <property type="entry name" value="Flavoprotein-like_sf"/>
</dbReference>
<name>A0A875S4U1_EENNA</name>
<dbReference type="NCBIfam" id="NF002999">
    <property type="entry name" value="PRK03767.1"/>
    <property type="match status" value="1"/>
</dbReference>
<dbReference type="Proteomes" id="UP000662931">
    <property type="component" value="Chromosome 4"/>
</dbReference>
<dbReference type="PANTHER" id="PTHR30546">
    <property type="entry name" value="FLAVODOXIN-RELATED PROTEIN WRBA-RELATED"/>
    <property type="match status" value="1"/>
</dbReference>
<comment type="subcellular location">
    <subcellularLocation>
        <location evidence="1">Cell membrane</location>
        <topology evidence="1">Peripheral membrane protein</topology>
    </subcellularLocation>
</comment>